<sequence>MPSSREGENRRESFPNCIQLKEFSYVAACGGGRGCEGDDWHLKSDIEIPLQGHSTAAVFKAYRVETLAIYILSSTEFIQ</sequence>
<protein>
    <submittedName>
        <fullName evidence="1">Uncharacterized protein</fullName>
    </submittedName>
</protein>
<name>A0AAV1JV70_9NEOP</name>
<reference evidence="1 2" key="1">
    <citation type="submission" date="2023-11" db="EMBL/GenBank/DDBJ databases">
        <authorList>
            <person name="Okamura Y."/>
        </authorList>
    </citation>
    <scope>NUCLEOTIDE SEQUENCE [LARGE SCALE GENOMIC DNA]</scope>
</reference>
<proteinExistence type="predicted"/>
<accession>A0AAV1JV70</accession>
<dbReference type="Proteomes" id="UP001497472">
    <property type="component" value="Unassembled WGS sequence"/>
</dbReference>
<keyword evidence="2" id="KW-1185">Reference proteome</keyword>
<dbReference type="AlphaFoldDB" id="A0AAV1JV70"/>
<gene>
    <name evidence="1" type="ORF">LNINA_LOCUS11096</name>
</gene>
<evidence type="ECO:0000313" key="1">
    <source>
        <dbReference type="EMBL" id="CAK1552008.1"/>
    </source>
</evidence>
<dbReference type="EMBL" id="CAVLEF010000132">
    <property type="protein sequence ID" value="CAK1552008.1"/>
    <property type="molecule type" value="Genomic_DNA"/>
</dbReference>
<organism evidence="1 2">
    <name type="scientific">Leptosia nina</name>
    <dbReference type="NCBI Taxonomy" id="320188"/>
    <lineage>
        <taxon>Eukaryota</taxon>
        <taxon>Metazoa</taxon>
        <taxon>Ecdysozoa</taxon>
        <taxon>Arthropoda</taxon>
        <taxon>Hexapoda</taxon>
        <taxon>Insecta</taxon>
        <taxon>Pterygota</taxon>
        <taxon>Neoptera</taxon>
        <taxon>Endopterygota</taxon>
        <taxon>Lepidoptera</taxon>
        <taxon>Glossata</taxon>
        <taxon>Ditrysia</taxon>
        <taxon>Papilionoidea</taxon>
        <taxon>Pieridae</taxon>
        <taxon>Pierinae</taxon>
        <taxon>Leptosia</taxon>
    </lineage>
</organism>
<evidence type="ECO:0000313" key="2">
    <source>
        <dbReference type="Proteomes" id="UP001497472"/>
    </source>
</evidence>
<comment type="caution">
    <text evidence="1">The sequence shown here is derived from an EMBL/GenBank/DDBJ whole genome shotgun (WGS) entry which is preliminary data.</text>
</comment>